<evidence type="ECO:0000313" key="2">
    <source>
        <dbReference type="Proteomes" id="UP000600139"/>
    </source>
</evidence>
<sequence length="228" mass="25561">MIIKAIVPVRAGSQRVKNKNIKPFAGSSLLELKIRELQACAHISEVVVNSDSDEMLELAANCGARPEKRDPYFASATVPMNEVYEYLAKTTDADVIVHAPATSPLITSATFDELITQFLGLDPAEYDSLNTVHDVKEFLWLGNAPLNFGIEAIPHSQDLPDVLAFNWAAGIMHRENLIRRKAIVGLKPYLHKLSHEEAFDIDTPEQFEFAEYLLRKRKMDQETTLSPQ</sequence>
<dbReference type="Proteomes" id="UP000600139">
    <property type="component" value="Unassembled WGS sequence"/>
</dbReference>
<dbReference type="InterPro" id="IPR050793">
    <property type="entry name" value="CMP-NeuNAc_synthase"/>
</dbReference>
<organism evidence="1 2">
    <name type="scientific">Luteolibacter yonseiensis</name>
    <dbReference type="NCBI Taxonomy" id="1144680"/>
    <lineage>
        <taxon>Bacteria</taxon>
        <taxon>Pseudomonadati</taxon>
        <taxon>Verrucomicrobiota</taxon>
        <taxon>Verrucomicrobiia</taxon>
        <taxon>Verrucomicrobiales</taxon>
        <taxon>Verrucomicrobiaceae</taxon>
        <taxon>Luteolibacter</taxon>
    </lineage>
</organism>
<dbReference type="PANTHER" id="PTHR21485:SF6">
    <property type="entry name" value="N-ACYLNEURAMINATE CYTIDYLYLTRANSFERASE-RELATED"/>
    <property type="match status" value="1"/>
</dbReference>
<protein>
    <submittedName>
        <fullName evidence="1">Acylneuraminate cytidylyltransferase family protein</fullName>
    </submittedName>
</protein>
<dbReference type="CDD" id="cd02513">
    <property type="entry name" value="CMP-NeuAc_Synthase"/>
    <property type="match status" value="1"/>
</dbReference>
<comment type="caution">
    <text evidence="1">The sequence shown here is derived from an EMBL/GenBank/DDBJ whole genome shotgun (WGS) entry which is preliminary data.</text>
</comment>
<dbReference type="InterPro" id="IPR029044">
    <property type="entry name" value="Nucleotide-diphossugar_trans"/>
</dbReference>
<keyword evidence="1" id="KW-0808">Transferase</keyword>
<accession>A0A934R8E2</accession>
<gene>
    <name evidence="1" type="ORF">JIN84_15985</name>
</gene>
<dbReference type="EMBL" id="JAENIK010000012">
    <property type="protein sequence ID" value="MBK1817120.1"/>
    <property type="molecule type" value="Genomic_DNA"/>
</dbReference>
<dbReference type="GO" id="GO:0008781">
    <property type="term" value="F:N-acylneuraminate cytidylyltransferase activity"/>
    <property type="evidence" value="ECO:0007669"/>
    <property type="project" value="TreeGrafter"/>
</dbReference>
<dbReference type="Gene3D" id="3.90.550.10">
    <property type="entry name" value="Spore Coat Polysaccharide Biosynthesis Protein SpsA, Chain A"/>
    <property type="match status" value="1"/>
</dbReference>
<reference evidence="1" key="1">
    <citation type="submission" date="2021-01" db="EMBL/GenBank/DDBJ databases">
        <title>Modified the classification status of verrucomicrobia.</title>
        <authorList>
            <person name="Feng X."/>
        </authorList>
    </citation>
    <scope>NUCLEOTIDE SEQUENCE</scope>
    <source>
        <strain evidence="1">JCM 18052</strain>
    </source>
</reference>
<name>A0A934R8E2_9BACT</name>
<keyword evidence="2" id="KW-1185">Reference proteome</keyword>
<dbReference type="RefSeq" id="WP_200352074.1">
    <property type="nucleotide sequence ID" value="NZ_BAABHZ010000001.1"/>
</dbReference>
<dbReference type="Pfam" id="PF02348">
    <property type="entry name" value="CTP_transf_3"/>
    <property type="match status" value="1"/>
</dbReference>
<dbReference type="SUPFAM" id="SSF53448">
    <property type="entry name" value="Nucleotide-diphospho-sugar transferases"/>
    <property type="match status" value="1"/>
</dbReference>
<proteinExistence type="predicted"/>
<dbReference type="InterPro" id="IPR003329">
    <property type="entry name" value="Cytidylyl_trans"/>
</dbReference>
<dbReference type="PANTHER" id="PTHR21485">
    <property type="entry name" value="HAD SUPERFAMILY MEMBERS CMAS AND KDSC"/>
    <property type="match status" value="1"/>
</dbReference>
<evidence type="ECO:0000313" key="1">
    <source>
        <dbReference type="EMBL" id="MBK1817120.1"/>
    </source>
</evidence>
<dbReference type="AlphaFoldDB" id="A0A934R8E2"/>
<keyword evidence="1" id="KW-0548">Nucleotidyltransferase</keyword>